<dbReference type="SUPFAM" id="SSF55174">
    <property type="entry name" value="Alpha-L RNA-binding motif"/>
    <property type="match status" value="1"/>
</dbReference>
<dbReference type="SUPFAM" id="SSF55120">
    <property type="entry name" value="Pseudouridine synthase"/>
    <property type="match status" value="1"/>
</dbReference>
<dbReference type="InterPro" id="IPR050343">
    <property type="entry name" value="RsuA_PseudoU_synthase"/>
</dbReference>
<evidence type="ECO:0000256" key="2">
    <source>
        <dbReference type="ARBA" id="ARBA00022884"/>
    </source>
</evidence>
<evidence type="ECO:0000256" key="4">
    <source>
        <dbReference type="PROSITE-ProRule" id="PRU00182"/>
    </source>
</evidence>
<dbReference type="Pfam" id="PF00849">
    <property type="entry name" value="PseudoU_synth_2"/>
    <property type="match status" value="1"/>
</dbReference>
<dbReference type="PANTHER" id="PTHR47683">
    <property type="entry name" value="PSEUDOURIDINE SYNTHASE FAMILY PROTEIN-RELATED"/>
    <property type="match status" value="1"/>
</dbReference>
<comment type="similarity">
    <text evidence="1 5">Belongs to the pseudouridine synthase RsuA family.</text>
</comment>
<keyword evidence="2 4" id="KW-0694">RNA-binding</keyword>
<dbReference type="InterPro" id="IPR000748">
    <property type="entry name" value="PsdUridine_synth_RsuA/RluB/E/F"/>
</dbReference>
<dbReference type="FunFam" id="3.10.290.10:FF:000003">
    <property type="entry name" value="Pseudouridine synthase"/>
    <property type="match status" value="1"/>
</dbReference>
<dbReference type="EC" id="5.4.99.-" evidence="5"/>
<comment type="caution">
    <text evidence="7">The sequence shown here is derived from an EMBL/GenBank/DDBJ whole genome shotgun (WGS) entry which is preliminary data.</text>
</comment>
<dbReference type="GO" id="GO:0000455">
    <property type="term" value="P:enzyme-directed rRNA pseudouridine synthesis"/>
    <property type="evidence" value="ECO:0007669"/>
    <property type="project" value="UniProtKB-ARBA"/>
</dbReference>
<accession>A0AB36TEP3</accession>
<dbReference type="GO" id="GO:0005829">
    <property type="term" value="C:cytosol"/>
    <property type="evidence" value="ECO:0007669"/>
    <property type="project" value="UniProtKB-ARBA"/>
</dbReference>
<dbReference type="FunFam" id="3.30.70.1560:FF:000001">
    <property type="entry name" value="Pseudouridine synthase"/>
    <property type="match status" value="1"/>
</dbReference>
<proteinExistence type="inferred from homology"/>
<dbReference type="InterPro" id="IPR018496">
    <property type="entry name" value="PsdUridine_synth_RsuA/RluB_CS"/>
</dbReference>
<dbReference type="Pfam" id="PF01479">
    <property type="entry name" value="S4"/>
    <property type="match status" value="1"/>
</dbReference>
<dbReference type="GO" id="GO:0003723">
    <property type="term" value="F:RNA binding"/>
    <property type="evidence" value="ECO:0007669"/>
    <property type="project" value="UniProtKB-KW"/>
</dbReference>
<dbReference type="InterPro" id="IPR042092">
    <property type="entry name" value="PsdUridine_s_RsuA/RluB/E/F_cat"/>
</dbReference>
<evidence type="ECO:0000259" key="6">
    <source>
        <dbReference type="SMART" id="SM00363"/>
    </source>
</evidence>
<dbReference type="GeneID" id="35803696"/>
<evidence type="ECO:0000256" key="5">
    <source>
        <dbReference type="RuleBase" id="RU003887"/>
    </source>
</evidence>
<dbReference type="PANTHER" id="PTHR47683:SF4">
    <property type="entry name" value="PSEUDOURIDINE SYNTHASE"/>
    <property type="match status" value="1"/>
</dbReference>
<dbReference type="Gene3D" id="3.30.70.580">
    <property type="entry name" value="Pseudouridine synthase I, catalytic domain, N-terminal subdomain"/>
    <property type="match status" value="1"/>
</dbReference>
<dbReference type="PROSITE" id="PS01149">
    <property type="entry name" value="PSI_RSU"/>
    <property type="match status" value="1"/>
</dbReference>
<dbReference type="InterPro" id="IPR020103">
    <property type="entry name" value="PsdUridine_synth_cat_dom_sf"/>
</dbReference>
<dbReference type="GO" id="GO:0120159">
    <property type="term" value="F:rRNA pseudouridine synthase activity"/>
    <property type="evidence" value="ECO:0007669"/>
    <property type="project" value="UniProtKB-ARBA"/>
</dbReference>
<dbReference type="Gene3D" id="3.10.290.10">
    <property type="entry name" value="RNA-binding S4 domain"/>
    <property type="match status" value="1"/>
</dbReference>
<sequence>MRDTQRIDKILSNSGFGTRKEIKKLIKNGEVKVDGVVVKDSAMQVNPKESVIEVAGEILKYREYIYIMMNKPQGVISATYDNRHRTVIDILPDEYKFFNLFPVGRLDIDTEGLLLLTNDGQLAHELLSPRKHVPKKYYALIDGIVTTKDVDVFREGVVLDDGYKTLPSELFILKSGPYSEVEIVIYEGKFHQVKRMFEAVGKKVKYLRRIGMGKLKLDETLEPGDVRELTDEEMLLVKEVEKVN</sequence>
<dbReference type="RefSeq" id="WP_003511696.1">
    <property type="nucleotide sequence ID" value="NZ_CP013828.1"/>
</dbReference>
<evidence type="ECO:0000313" key="7">
    <source>
        <dbReference type="EMBL" id="PFH01991.1"/>
    </source>
</evidence>
<dbReference type="InterPro" id="IPR036986">
    <property type="entry name" value="S4_RNA-bd_sf"/>
</dbReference>
<dbReference type="Proteomes" id="UP000223596">
    <property type="component" value="Unassembled WGS sequence"/>
</dbReference>
<protein>
    <recommendedName>
        <fullName evidence="5">Pseudouridine synthase</fullName>
        <ecNumber evidence="5">5.4.99.-</ecNumber>
    </recommendedName>
</protein>
<dbReference type="SMART" id="SM00363">
    <property type="entry name" value="S4"/>
    <property type="match status" value="1"/>
</dbReference>
<dbReference type="Gene3D" id="3.30.70.1560">
    <property type="entry name" value="Alpha-L RNA-binding motif"/>
    <property type="match status" value="1"/>
</dbReference>
<dbReference type="InterPro" id="IPR020094">
    <property type="entry name" value="TruA/RsuA/RluB/E/F_N"/>
</dbReference>
<evidence type="ECO:0000256" key="1">
    <source>
        <dbReference type="ARBA" id="ARBA00008348"/>
    </source>
</evidence>
<gene>
    <name evidence="7" type="ORF">M972_11752</name>
</gene>
<keyword evidence="3 5" id="KW-0413">Isomerase</keyword>
<dbReference type="PROSITE" id="PS50889">
    <property type="entry name" value="S4"/>
    <property type="match status" value="1"/>
</dbReference>
<dbReference type="NCBIfam" id="TIGR00093">
    <property type="entry name" value="pseudouridine synthase"/>
    <property type="match status" value="1"/>
</dbReference>
<dbReference type="EMBL" id="PDBW01000001">
    <property type="protein sequence ID" value="PFH01991.1"/>
    <property type="molecule type" value="Genomic_DNA"/>
</dbReference>
<dbReference type="InterPro" id="IPR006145">
    <property type="entry name" value="PsdUridine_synth_RsuA/RluA"/>
</dbReference>
<evidence type="ECO:0000256" key="3">
    <source>
        <dbReference type="ARBA" id="ARBA00023235"/>
    </source>
</evidence>
<name>A0AB36TEP3_ACETH</name>
<reference evidence="7 8" key="1">
    <citation type="submission" date="2017-09" db="EMBL/GenBank/DDBJ databases">
        <title>Evaluation of Pacific Biosciences Sequencing Technology to Finishing C. thermocellum Genome Sequences.</title>
        <authorList>
            <person name="Brown S."/>
        </authorList>
    </citation>
    <scope>NUCLEOTIDE SEQUENCE [LARGE SCALE GENOMIC DNA]</scope>
    <source>
        <strain evidence="7 8">AD2</strain>
    </source>
</reference>
<dbReference type="CDD" id="cd02553">
    <property type="entry name" value="PseudoU_synth_RsuA"/>
    <property type="match status" value="1"/>
</dbReference>
<dbReference type="InterPro" id="IPR002942">
    <property type="entry name" value="S4_RNA-bd"/>
</dbReference>
<evidence type="ECO:0000313" key="8">
    <source>
        <dbReference type="Proteomes" id="UP000223596"/>
    </source>
</evidence>
<dbReference type="AlphaFoldDB" id="A0AB36TEP3"/>
<organism evidence="7 8">
    <name type="scientific">Acetivibrio thermocellus AD2</name>
    <dbReference type="NCBI Taxonomy" id="1138384"/>
    <lineage>
        <taxon>Bacteria</taxon>
        <taxon>Bacillati</taxon>
        <taxon>Bacillota</taxon>
        <taxon>Clostridia</taxon>
        <taxon>Eubacteriales</taxon>
        <taxon>Oscillospiraceae</taxon>
        <taxon>Acetivibrio</taxon>
    </lineage>
</organism>
<feature type="domain" description="RNA-binding S4" evidence="6">
    <location>
        <begin position="5"/>
        <end position="63"/>
    </location>
</feature>